<sequence length="622" mass="70074">MFSFQMAPPIDSARTGSEALSSRLNIYNCTLEYIRSMIDRVPGLKVLLLDSETAGIISLVYSQSQILEKEVFLVERIDSASREPIRHLKAICFIRPTAQNLLKVSQELKQPLYSQYHLFFTNVMPHSELERIARCDEFELVNEVHEFFADCFVFNYNLFSLNIPSVVGLLQEPSLWRAYEASIFKRMLEGVFAALCAVRARPLIRYQKSSSVCSKLARQLQMKLNEESSLFDRLPGGGNAPLGLPNFGPHNRKGDDSSRTGKGTVLLIVDRRDDPITPLLNQWTYQASAMLHELIGIENNRVDLSKIPDVSTNMQQIVMSPFLDSFYEENHLANFGKLGYAVKQYVDAYQQQTKNTSKLESIEDMQRFVEIYPEYQKLSGNVSKHVTTLHTLSTIVSDHNLLDISLLEQELACHENMSEHYKTILEKIKAPNTPKFEQLRLVLLYALRYEGDKSVELLQQKLEQTGISTSQVKLIDALIKYAGANNRTSDLFQNKNLLALAKSTIQRSFKGTSNVFTQHRSLLANNIETLAKGKLKESSYPFLSSSDTSTLTKEKPAQIIVFLVGGATYEEAREVSLFNAQGGCQVLLGASTLHNSRSFLADVAQLTKGDFDTKTSSNENSV</sequence>
<dbReference type="Proteomes" id="UP000823046">
    <property type="component" value="Unassembled WGS sequence"/>
</dbReference>
<gene>
    <name evidence="2" type="ORF">IE077_003927</name>
</gene>
<evidence type="ECO:0000313" key="2">
    <source>
        <dbReference type="EMBL" id="KAF8819828.1"/>
    </source>
</evidence>
<dbReference type="PANTHER" id="PTHR11679">
    <property type="entry name" value="VESICLE PROTEIN SORTING-ASSOCIATED"/>
    <property type="match status" value="1"/>
</dbReference>
<comment type="caution">
    <text evidence="2">The sequence shown here is derived from an EMBL/GenBank/DDBJ whole genome shotgun (WGS) entry which is preliminary data.</text>
</comment>
<dbReference type="InterPro" id="IPR027482">
    <property type="entry name" value="Sec1-like_dom2"/>
</dbReference>
<protein>
    <submittedName>
        <fullName evidence="2">Sec1 family protein</fullName>
    </submittedName>
</protein>
<comment type="similarity">
    <text evidence="1">Belongs to the STXBP/unc-18/SEC1 family.</text>
</comment>
<evidence type="ECO:0000256" key="1">
    <source>
        <dbReference type="ARBA" id="ARBA00009884"/>
    </source>
</evidence>
<dbReference type="InterPro" id="IPR043127">
    <property type="entry name" value="Sec-1-like_dom3a"/>
</dbReference>
<proteinExistence type="inferred from homology"/>
<dbReference type="PIRSF" id="PIRSF005715">
    <property type="entry name" value="VPS45_Sec1"/>
    <property type="match status" value="1"/>
</dbReference>
<dbReference type="InterPro" id="IPR001619">
    <property type="entry name" value="Sec1-like"/>
</dbReference>
<dbReference type="Gene3D" id="3.90.830.10">
    <property type="entry name" value="Syntaxin Binding Protein 1, Chain A, domain 2"/>
    <property type="match status" value="1"/>
</dbReference>
<keyword evidence="3" id="KW-1185">Reference proteome</keyword>
<accession>A0ABQ7J7A6</accession>
<dbReference type="InterPro" id="IPR036045">
    <property type="entry name" value="Sec1-like_sf"/>
</dbReference>
<dbReference type="InterPro" id="IPR043154">
    <property type="entry name" value="Sec-1-like_dom1"/>
</dbReference>
<dbReference type="Gene3D" id="3.40.50.1910">
    <property type="match status" value="1"/>
</dbReference>
<organism evidence="2 3">
    <name type="scientific">Cardiosporidium cionae</name>
    <dbReference type="NCBI Taxonomy" id="476202"/>
    <lineage>
        <taxon>Eukaryota</taxon>
        <taxon>Sar</taxon>
        <taxon>Alveolata</taxon>
        <taxon>Apicomplexa</taxon>
        <taxon>Aconoidasida</taxon>
        <taxon>Nephromycida</taxon>
        <taxon>Cardiosporidium</taxon>
    </lineage>
</organism>
<dbReference type="EMBL" id="JADAQX010000588">
    <property type="protein sequence ID" value="KAF8819828.1"/>
    <property type="molecule type" value="Genomic_DNA"/>
</dbReference>
<dbReference type="Gene3D" id="1.25.40.60">
    <property type="match status" value="1"/>
</dbReference>
<dbReference type="SUPFAM" id="SSF56815">
    <property type="entry name" value="Sec1/munc18-like (SM) proteins"/>
    <property type="match status" value="1"/>
</dbReference>
<name>A0ABQ7J7A6_9APIC</name>
<dbReference type="Pfam" id="PF00995">
    <property type="entry name" value="Sec1"/>
    <property type="match status" value="1"/>
</dbReference>
<evidence type="ECO:0000313" key="3">
    <source>
        <dbReference type="Proteomes" id="UP000823046"/>
    </source>
</evidence>
<reference evidence="2 3" key="1">
    <citation type="journal article" date="2020" name="bioRxiv">
        <title>Metabolic contributions of an alphaproteobacterial endosymbiont in the apicomplexan Cardiosporidium cionae.</title>
        <authorList>
            <person name="Hunter E.S."/>
            <person name="Paight C.J."/>
            <person name="Lane C.E."/>
        </authorList>
    </citation>
    <scope>NUCLEOTIDE SEQUENCE [LARGE SCALE GENOMIC DNA]</scope>
    <source>
        <strain evidence="2">ESH_2018</strain>
    </source>
</reference>
<dbReference type="Gene3D" id="3.40.50.2060">
    <property type="match status" value="1"/>
</dbReference>